<keyword evidence="2" id="KW-0472">Membrane</keyword>
<protein>
    <submittedName>
        <fullName evidence="3">Uncharacterized protein</fullName>
    </submittedName>
</protein>
<feature type="compositionally biased region" description="Basic residues" evidence="1">
    <location>
        <begin position="388"/>
        <end position="399"/>
    </location>
</feature>
<dbReference type="HOGENOM" id="CLU_611123_0_0_1"/>
<dbReference type="RefSeq" id="XP_002911372.1">
    <property type="nucleotide sequence ID" value="XM_002911326.1"/>
</dbReference>
<dbReference type="EMBL" id="AACS02000004">
    <property type="protein sequence ID" value="EFI27878.1"/>
    <property type="molecule type" value="Genomic_DNA"/>
</dbReference>
<feature type="compositionally biased region" description="Polar residues" evidence="1">
    <location>
        <begin position="239"/>
        <end position="248"/>
    </location>
</feature>
<feature type="compositionally biased region" description="Polar residues" evidence="1">
    <location>
        <begin position="400"/>
        <end position="415"/>
    </location>
</feature>
<evidence type="ECO:0000313" key="3">
    <source>
        <dbReference type="EMBL" id="EFI27878.1"/>
    </source>
</evidence>
<comment type="caution">
    <text evidence="3">The sequence shown here is derived from an EMBL/GenBank/DDBJ whole genome shotgun (WGS) entry which is preliminary data.</text>
</comment>
<dbReference type="InParanoid" id="D6RM80"/>
<keyword evidence="4" id="KW-1185">Reference proteome</keyword>
<name>D6RM80_COPC7</name>
<feature type="region of interest" description="Disordered" evidence="1">
    <location>
        <begin position="218"/>
        <end position="248"/>
    </location>
</feature>
<feature type="compositionally biased region" description="Gly residues" evidence="1">
    <location>
        <begin position="370"/>
        <end position="379"/>
    </location>
</feature>
<dbReference type="eggNOG" id="ENOG502RY0X">
    <property type="taxonomic scope" value="Eukaryota"/>
</dbReference>
<evidence type="ECO:0000256" key="2">
    <source>
        <dbReference type="SAM" id="Phobius"/>
    </source>
</evidence>
<keyword evidence="2" id="KW-0812">Transmembrane</keyword>
<evidence type="ECO:0000256" key="1">
    <source>
        <dbReference type="SAM" id="MobiDB-lite"/>
    </source>
</evidence>
<dbReference type="AlphaFoldDB" id="D6RM80"/>
<dbReference type="PANTHER" id="PTHR38848">
    <property type="entry name" value="G-PROTEIN COUPLED RECEPTORS FAMILY 3 PROFILE DOMAIN-CONTAINING PROTEIN"/>
    <property type="match status" value="1"/>
</dbReference>
<keyword evidence="2" id="KW-1133">Transmembrane helix</keyword>
<reference evidence="3 4" key="1">
    <citation type="journal article" date="2010" name="Proc. Natl. Acad. Sci. U.S.A.">
        <title>Insights into evolution of multicellular fungi from the assembled chromosomes of the mushroom Coprinopsis cinerea (Coprinus cinereus).</title>
        <authorList>
            <person name="Stajich J.E."/>
            <person name="Wilke S.K."/>
            <person name="Ahren D."/>
            <person name="Au C.H."/>
            <person name="Birren B.W."/>
            <person name="Borodovsky M."/>
            <person name="Burns C."/>
            <person name="Canback B."/>
            <person name="Casselton L.A."/>
            <person name="Cheng C.K."/>
            <person name="Deng J."/>
            <person name="Dietrich F.S."/>
            <person name="Fargo D.C."/>
            <person name="Farman M.L."/>
            <person name="Gathman A.C."/>
            <person name="Goldberg J."/>
            <person name="Guigo R."/>
            <person name="Hoegger P.J."/>
            <person name="Hooker J.B."/>
            <person name="Huggins A."/>
            <person name="James T.Y."/>
            <person name="Kamada T."/>
            <person name="Kilaru S."/>
            <person name="Kodira C."/>
            <person name="Kues U."/>
            <person name="Kupfer D."/>
            <person name="Kwan H.S."/>
            <person name="Lomsadze A."/>
            <person name="Li W."/>
            <person name="Lilly W.W."/>
            <person name="Ma L.J."/>
            <person name="Mackey A.J."/>
            <person name="Manning G."/>
            <person name="Martin F."/>
            <person name="Muraguchi H."/>
            <person name="Natvig D.O."/>
            <person name="Palmerini H."/>
            <person name="Ramesh M.A."/>
            <person name="Rehmeyer C.J."/>
            <person name="Roe B.A."/>
            <person name="Shenoy N."/>
            <person name="Stanke M."/>
            <person name="Ter-Hovhannisyan V."/>
            <person name="Tunlid A."/>
            <person name="Velagapudi R."/>
            <person name="Vision T.J."/>
            <person name="Zeng Q."/>
            <person name="Zolan M.E."/>
            <person name="Pukkila P.J."/>
        </authorList>
    </citation>
    <scope>NUCLEOTIDE SEQUENCE [LARGE SCALE GENOMIC DNA]</scope>
    <source>
        <strain evidence="4">Okayama-7 / 130 / ATCC MYA-4618 / FGSC 9003</strain>
    </source>
</reference>
<feature type="transmembrane region" description="Helical" evidence="2">
    <location>
        <begin position="190"/>
        <end position="211"/>
    </location>
</feature>
<dbReference type="GeneID" id="9379417"/>
<feature type="transmembrane region" description="Helical" evidence="2">
    <location>
        <begin position="39"/>
        <end position="63"/>
    </location>
</feature>
<feature type="transmembrane region" description="Helical" evidence="2">
    <location>
        <begin position="83"/>
        <end position="104"/>
    </location>
</feature>
<dbReference type="OrthoDB" id="3210850at2759"/>
<feature type="transmembrane region" description="Helical" evidence="2">
    <location>
        <begin position="125"/>
        <end position="147"/>
    </location>
</feature>
<feature type="region of interest" description="Disordered" evidence="1">
    <location>
        <begin position="370"/>
        <end position="448"/>
    </location>
</feature>
<organism evidence="3 4">
    <name type="scientific">Coprinopsis cinerea (strain Okayama-7 / 130 / ATCC MYA-4618 / FGSC 9003)</name>
    <name type="common">Inky cap fungus</name>
    <name type="synonym">Hormographiella aspergillata</name>
    <dbReference type="NCBI Taxonomy" id="240176"/>
    <lineage>
        <taxon>Eukaryota</taxon>
        <taxon>Fungi</taxon>
        <taxon>Dikarya</taxon>
        <taxon>Basidiomycota</taxon>
        <taxon>Agaricomycotina</taxon>
        <taxon>Agaricomycetes</taxon>
        <taxon>Agaricomycetidae</taxon>
        <taxon>Agaricales</taxon>
        <taxon>Agaricineae</taxon>
        <taxon>Psathyrellaceae</taxon>
        <taxon>Coprinopsis</taxon>
    </lineage>
</organism>
<evidence type="ECO:0000313" key="4">
    <source>
        <dbReference type="Proteomes" id="UP000001861"/>
    </source>
</evidence>
<feature type="transmembrane region" description="Helical" evidence="2">
    <location>
        <begin position="159"/>
        <end position="183"/>
    </location>
</feature>
<feature type="compositionally biased region" description="Low complexity" evidence="1">
    <location>
        <begin position="273"/>
        <end position="286"/>
    </location>
</feature>
<proteinExistence type="predicted"/>
<dbReference type="KEGG" id="cci:CC1G_14369"/>
<feature type="region of interest" description="Disordered" evidence="1">
    <location>
        <begin position="273"/>
        <end position="306"/>
    </location>
</feature>
<accession>D6RM80</accession>
<gene>
    <name evidence="3" type="ORF">CC1G_14369</name>
</gene>
<dbReference type="Proteomes" id="UP000001861">
    <property type="component" value="Unassembled WGS sequence"/>
</dbReference>
<sequence length="448" mass="48192">MGPYLHHRDVDFCLAIHPLQCVSIRGTIIHAAGFEGSELVCTAASYLSLVFYSLCKFFVYAYITDRVQVLWAPDANNGRPRTYIYFTGIISAVVYCVIVTLMISSPISEIRRGECEIGLKPLGSIPLLVFHVYVNIFVTFMFLFPLVNWTLITDNLKQLAYRLALAAFIAFSTSTVNTLVLILSDGRELAWVNLTACVADILINIVAMFWASSYEKPKPPLPDQTPKRTSRWEGRRSPSVASLTSNRTRASTIRDSTFREYSIRDRDRDSESLALSAHSAAAAAQRSSRRMSQPRPDSLHRLSLQPRPLADAELGIGIGAMGGIGVNGGSGAGTGMGVAVPQRAGRRLSRPIQGPAPPGMTRNYSPPPGGMIGGNGGTVSHGNLNSKPKSRAAGQRHSRSVSQPVNVNGSASGNGHAQVLGQGQGPVLPTTKEKKHSSLAMSFVSAGG</sequence>
<dbReference type="VEuPathDB" id="FungiDB:CC1G_14369"/>
<dbReference type="PANTHER" id="PTHR38848:SF3">
    <property type="entry name" value="G-PROTEIN COUPLED RECEPTORS FAMILY 3 PROFILE DOMAIN-CONTAINING PROTEIN"/>
    <property type="match status" value="1"/>
</dbReference>